<dbReference type="AlphaFoldDB" id="A0A239SYT2"/>
<evidence type="ECO:0000259" key="8">
    <source>
        <dbReference type="Pfam" id="PF11728"/>
    </source>
</evidence>
<keyword evidence="4 7" id="KW-1133">Transmembrane helix</keyword>
<dbReference type="InterPro" id="IPR010343">
    <property type="entry name" value="ArAE_1"/>
</dbReference>
<evidence type="ECO:0000313" key="10">
    <source>
        <dbReference type="Proteomes" id="UP000215185"/>
    </source>
</evidence>
<reference evidence="9 10" key="1">
    <citation type="submission" date="2017-06" db="EMBL/GenBank/DDBJ databases">
        <authorList>
            <consortium name="Pathogen Informatics"/>
        </authorList>
    </citation>
    <scope>NUCLEOTIDE SEQUENCE [LARGE SCALE GENOMIC DNA]</scope>
    <source>
        <strain evidence="9 10">NCTC13788</strain>
    </source>
</reference>
<dbReference type="OrthoDB" id="357521at2"/>
<evidence type="ECO:0000256" key="3">
    <source>
        <dbReference type="ARBA" id="ARBA00022692"/>
    </source>
</evidence>
<dbReference type="GO" id="GO:0005886">
    <property type="term" value="C:plasma membrane"/>
    <property type="evidence" value="ECO:0007669"/>
    <property type="project" value="UniProtKB-SubCell"/>
</dbReference>
<keyword evidence="2" id="KW-1003">Cell membrane</keyword>
<dbReference type="STRING" id="1123308.GCA_000380085_01110"/>
<comment type="subcellular location">
    <subcellularLocation>
        <location evidence="1">Cell membrane</location>
        <topology evidence="1">Multi-pass membrane protein</topology>
    </subcellularLocation>
</comment>
<dbReference type="RefSeq" id="WP_018373682.1">
    <property type="nucleotide sequence ID" value="NZ_LT906439.1"/>
</dbReference>
<dbReference type="PANTHER" id="PTHR40064:SF1">
    <property type="entry name" value="MEMBRANE PROTEIN"/>
    <property type="match status" value="1"/>
</dbReference>
<feature type="transmembrane region" description="Helical" evidence="7">
    <location>
        <begin position="21"/>
        <end position="44"/>
    </location>
</feature>
<keyword evidence="10" id="KW-1185">Reference proteome</keyword>
<proteinExistence type="predicted"/>
<feature type="domain" description="Putative aromatic acid exporter C-terminal" evidence="8">
    <location>
        <begin position="150"/>
        <end position="311"/>
    </location>
</feature>
<evidence type="ECO:0000313" key="9">
    <source>
        <dbReference type="EMBL" id="SNU89723.1"/>
    </source>
</evidence>
<dbReference type="KEGG" id="smen:SAMEA4412692_1600"/>
<dbReference type="Pfam" id="PF06081">
    <property type="entry name" value="ArAE_1"/>
    <property type="match status" value="1"/>
</dbReference>
<dbReference type="Proteomes" id="UP000215185">
    <property type="component" value="Chromosome 1"/>
</dbReference>
<evidence type="ECO:0000256" key="7">
    <source>
        <dbReference type="SAM" id="Phobius"/>
    </source>
</evidence>
<dbReference type="Pfam" id="PF11728">
    <property type="entry name" value="ArAE_1_C"/>
    <property type="match status" value="1"/>
</dbReference>
<accession>A0A239SYT2</accession>
<protein>
    <submittedName>
        <fullName evidence="9">Membrane protein</fullName>
    </submittedName>
</protein>
<name>A0A239SYT2_9STRE</name>
<dbReference type="InterPro" id="IPR038323">
    <property type="entry name" value="ArAE_1_C_sf"/>
</dbReference>
<dbReference type="InterPro" id="IPR052984">
    <property type="entry name" value="UPF0421"/>
</dbReference>
<dbReference type="PANTHER" id="PTHR40064">
    <property type="entry name" value="MEMBRANE PROTEIN-RELATED"/>
    <property type="match status" value="1"/>
</dbReference>
<feature type="coiled-coil region" evidence="6">
    <location>
        <begin position="178"/>
        <end position="205"/>
    </location>
</feature>
<evidence type="ECO:0000256" key="2">
    <source>
        <dbReference type="ARBA" id="ARBA00022475"/>
    </source>
</evidence>
<keyword evidence="6" id="KW-0175">Coiled coil</keyword>
<keyword evidence="3 7" id="KW-0812">Transmembrane</keyword>
<evidence type="ECO:0000256" key="6">
    <source>
        <dbReference type="SAM" id="Coils"/>
    </source>
</evidence>
<evidence type="ECO:0000256" key="4">
    <source>
        <dbReference type="ARBA" id="ARBA00022989"/>
    </source>
</evidence>
<feature type="transmembrane region" description="Helical" evidence="7">
    <location>
        <begin position="64"/>
        <end position="93"/>
    </location>
</feature>
<dbReference type="eggNOG" id="COG4129">
    <property type="taxonomic scope" value="Bacteria"/>
</dbReference>
<dbReference type="EMBL" id="LT906439">
    <property type="protein sequence ID" value="SNU89723.1"/>
    <property type="molecule type" value="Genomic_DNA"/>
</dbReference>
<evidence type="ECO:0000256" key="5">
    <source>
        <dbReference type="ARBA" id="ARBA00023136"/>
    </source>
</evidence>
<feature type="transmembrane region" description="Helical" evidence="7">
    <location>
        <begin position="122"/>
        <end position="143"/>
    </location>
</feature>
<gene>
    <name evidence="9" type="ORF">SAMEA4412692_01600</name>
</gene>
<sequence>MFKNITNLQIIKIVAATGLSIGLAQLLGLENVTSAGIIAMLSVLETRKSSLTVGWQRLVSTVLALALATISFSVLGFNLPAFLLYLIVFVFIAYRFDMRAAIAPCSVLVAHLWLSQNLSLAFLWNEFLLMLIGAGIAIFLHIYMPSQQSQIEDARVMIEEHLRMILSSMAQAIYALDEKSQSRELVALEKDIKAAKALVYQEQENQLFRQIDYDLHYLDMRQDQVRLLMTMDNNLAACRLELTEAKLLASLFELTAAQLSEHNPATYLLEDIKTMLAHFRERDLPKTREEFETRAILFQLLTDLTRFIQLKIDFYRDYSMANE</sequence>
<organism evidence="9 10">
    <name type="scientific">Streptococcus merionis</name>
    <dbReference type="NCBI Taxonomy" id="400065"/>
    <lineage>
        <taxon>Bacteria</taxon>
        <taxon>Bacillati</taxon>
        <taxon>Bacillota</taxon>
        <taxon>Bacilli</taxon>
        <taxon>Lactobacillales</taxon>
        <taxon>Streptococcaceae</taxon>
        <taxon>Streptococcus</taxon>
    </lineage>
</organism>
<dbReference type="InterPro" id="IPR021062">
    <property type="entry name" value="ArAE_1_C"/>
</dbReference>
<keyword evidence="5 7" id="KW-0472">Membrane</keyword>
<evidence type="ECO:0000256" key="1">
    <source>
        <dbReference type="ARBA" id="ARBA00004651"/>
    </source>
</evidence>
<dbReference type="Gene3D" id="1.20.120.940">
    <property type="entry name" value="Putative aromatic acid exporter, C-terminal domain"/>
    <property type="match status" value="1"/>
</dbReference>